<dbReference type="Proteomes" id="UP000250235">
    <property type="component" value="Unassembled WGS sequence"/>
</dbReference>
<evidence type="ECO:0000313" key="1">
    <source>
        <dbReference type="EMBL" id="KZV50455.1"/>
    </source>
</evidence>
<dbReference type="Gene3D" id="3.40.50.2300">
    <property type="match status" value="1"/>
</dbReference>
<sequence length="164" mass="18798">MVNGGKVEFWTCISFSRNVDPRVRSEPLVHLRLANLSQIEKVLFDPSRFCHELISMCCNKGMEFRSEPLVHLRSTNPSQIEKDLFDIHTEFTSRLAGTDSVLIVILSDVSRSYAANPHAQRLRAPKRKLVLQEGSYDEIVDNIIHQVIEETSQIETDEQVVMKM</sequence>
<organism evidence="1 2">
    <name type="scientific">Dorcoceras hygrometricum</name>
    <dbReference type="NCBI Taxonomy" id="472368"/>
    <lineage>
        <taxon>Eukaryota</taxon>
        <taxon>Viridiplantae</taxon>
        <taxon>Streptophyta</taxon>
        <taxon>Embryophyta</taxon>
        <taxon>Tracheophyta</taxon>
        <taxon>Spermatophyta</taxon>
        <taxon>Magnoliopsida</taxon>
        <taxon>eudicotyledons</taxon>
        <taxon>Gunneridae</taxon>
        <taxon>Pentapetalae</taxon>
        <taxon>asterids</taxon>
        <taxon>lamiids</taxon>
        <taxon>Lamiales</taxon>
        <taxon>Gesneriaceae</taxon>
        <taxon>Didymocarpoideae</taxon>
        <taxon>Trichosporeae</taxon>
        <taxon>Loxocarpinae</taxon>
        <taxon>Dorcoceras</taxon>
    </lineage>
</organism>
<dbReference type="OrthoDB" id="1985103at2759"/>
<keyword evidence="2" id="KW-1185">Reference proteome</keyword>
<protein>
    <submittedName>
        <fullName evidence="1">Argonaute family protein</fullName>
    </submittedName>
</protein>
<evidence type="ECO:0000313" key="2">
    <source>
        <dbReference type="Proteomes" id="UP000250235"/>
    </source>
</evidence>
<gene>
    <name evidence="1" type="ORF">F511_18974</name>
</gene>
<reference evidence="1 2" key="1">
    <citation type="journal article" date="2015" name="Proc. Natl. Acad. Sci. U.S.A.">
        <title>The resurrection genome of Boea hygrometrica: A blueprint for survival of dehydration.</title>
        <authorList>
            <person name="Xiao L."/>
            <person name="Yang G."/>
            <person name="Zhang L."/>
            <person name="Yang X."/>
            <person name="Zhao S."/>
            <person name="Ji Z."/>
            <person name="Zhou Q."/>
            <person name="Hu M."/>
            <person name="Wang Y."/>
            <person name="Chen M."/>
            <person name="Xu Y."/>
            <person name="Jin H."/>
            <person name="Xiao X."/>
            <person name="Hu G."/>
            <person name="Bao F."/>
            <person name="Hu Y."/>
            <person name="Wan P."/>
            <person name="Li L."/>
            <person name="Deng X."/>
            <person name="Kuang T."/>
            <person name="Xiang C."/>
            <person name="Zhu J.K."/>
            <person name="Oliver M.J."/>
            <person name="He Y."/>
        </authorList>
    </citation>
    <scope>NUCLEOTIDE SEQUENCE [LARGE SCALE GENOMIC DNA]</scope>
    <source>
        <strain evidence="2">cv. XS01</strain>
    </source>
</reference>
<dbReference type="AlphaFoldDB" id="A0A2Z7CVS4"/>
<name>A0A2Z7CVS4_9LAMI</name>
<proteinExistence type="predicted"/>
<accession>A0A2Z7CVS4</accession>
<dbReference type="EMBL" id="KQ992408">
    <property type="protein sequence ID" value="KZV50455.1"/>
    <property type="molecule type" value="Genomic_DNA"/>
</dbReference>